<gene>
    <name evidence="1" type="ORF">Rcae01_00072</name>
</gene>
<evidence type="ECO:0000313" key="1">
    <source>
        <dbReference type="EMBL" id="GAA5504633.1"/>
    </source>
</evidence>
<proteinExistence type="predicted"/>
<keyword evidence="2" id="KW-1185">Reference proteome</keyword>
<protein>
    <submittedName>
        <fullName evidence="1">Uncharacterized protein</fullName>
    </submittedName>
</protein>
<dbReference type="EMBL" id="BAABRO010000001">
    <property type="protein sequence ID" value="GAA5504633.1"/>
    <property type="molecule type" value="Genomic_DNA"/>
</dbReference>
<dbReference type="RefSeq" id="WP_345681691.1">
    <property type="nucleotide sequence ID" value="NZ_BAABRO010000001.1"/>
</dbReference>
<organism evidence="1 2">
    <name type="scientific">Novipirellula caenicola</name>
    <dbReference type="NCBI Taxonomy" id="1536901"/>
    <lineage>
        <taxon>Bacteria</taxon>
        <taxon>Pseudomonadati</taxon>
        <taxon>Planctomycetota</taxon>
        <taxon>Planctomycetia</taxon>
        <taxon>Pirellulales</taxon>
        <taxon>Pirellulaceae</taxon>
        <taxon>Novipirellula</taxon>
    </lineage>
</organism>
<reference evidence="1 2" key="1">
    <citation type="submission" date="2024-02" db="EMBL/GenBank/DDBJ databases">
        <title>Rhodopirellula caenicola NBRC 110016.</title>
        <authorList>
            <person name="Ichikawa N."/>
            <person name="Katano-Makiyama Y."/>
            <person name="Hidaka K."/>
        </authorList>
    </citation>
    <scope>NUCLEOTIDE SEQUENCE [LARGE SCALE GENOMIC DNA]</scope>
    <source>
        <strain evidence="1 2">NBRC 110016</strain>
    </source>
</reference>
<name>A0ABP9VKF8_9BACT</name>
<accession>A0ABP9VKF8</accession>
<sequence>MNRFRWFLLLTVLALASVPLLLSLVTISGGSTFDSPDGRYRLSTWSKLSDDFGGKYTVELFTSDSLRPIRSVSVRVASTERTPVMRGGCHARWDMAAGTVDLLVDDRPELRLYFTSDADVDDTIGGDPSVAPEAVN</sequence>
<dbReference type="Proteomes" id="UP001416858">
    <property type="component" value="Unassembled WGS sequence"/>
</dbReference>
<evidence type="ECO:0000313" key="2">
    <source>
        <dbReference type="Proteomes" id="UP001416858"/>
    </source>
</evidence>
<comment type="caution">
    <text evidence="1">The sequence shown here is derived from an EMBL/GenBank/DDBJ whole genome shotgun (WGS) entry which is preliminary data.</text>
</comment>